<dbReference type="AlphaFoldDB" id="A0A930B881"/>
<dbReference type="InterPro" id="IPR019613">
    <property type="entry name" value="DUF4198"/>
</dbReference>
<proteinExistence type="predicted"/>
<evidence type="ECO:0000313" key="2">
    <source>
        <dbReference type="Proteomes" id="UP000757890"/>
    </source>
</evidence>
<name>A0A930B881_9FIRM</name>
<organism evidence="1 2">
    <name type="scientific">Dialister invisus</name>
    <dbReference type="NCBI Taxonomy" id="218538"/>
    <lineage>
        <taxon>Bacteria</taxon>
        <taxon>Bacillati</taxon>
        <taxon>Bacillota</taxon>
        <taxon>Negativicutes</taxon>
        <taxon>Veillonellales</taxon>
        <taxon>Veillonellaceae</taxon>
        <taxon>Dialister</taxon>
    </lineage>
</organism>
<evidence type="ECO:0000313" key="1">
    <source>
        <dbReference type="EMBL" id="MBF1129261.1"/>
    </source>
</evidence>
<dbReference type="Proteomes" id="UP000757890">
    <property type="component" value="Unassembled WGS sequence"/>
</dbReference>
<reference evidence="1" key="1">
    <citation type="submission" date="2020-04" db="EMBL/GenBank/DDBJ databases">
        <title>Deep metagenomics examines the oral microbiome during advanced dental caries in children, revealing novel taxa and co-occurrences with host molecules.</title>
        <authorList>
            <person name="Baker J.L."/>
            <person name="Morton J.T."/>
            <person name="Dinis M."/>
            <person name="Alvarez R."/>
            <person name="Tran N.C."/>
            <person name="Knight R."/>
            <person name="Edlund A."/>
        </authorList>
    </citation>
    <scope>NUCLEOTIDE SEQUENCE</scope>
    <source>
        <strain evidence="1">JCVI_32_bin.14</strain>
    </source>
</reference>
<sequence>MLCIWKGKKHEKKLIAWIAVASAIMPLTASAHSIWINMSNWNPSFGYENKAWSTMYIGWGHRFPVDGFTNRQTFDFIDLITPDGKREKVELDYEGISASELSRTEEGAYVLSLTRKPSVYNTYRENGQIKRGYGNRSDFPNVIDSLRTQQFSTAHFRVGRRVSGYKPQPAGNVLELLPLEDPYAADKNYIGALLPVQLLFDGKPVPYEQVTATYAGFSSSDAMAERLLTDKDGIAYVRITHWGEWLLKAKAERPASEKFAKIADKEVYYTTVTFEI</sequence>
<gene>
    <name evidence="1" type="ORF">HXL70_04350</name>
</gene>
<comment type="caution">
    <text evidence="1">The sequence shown here is derived from an EMBL/GenBank/DDBJ whole genome shotgun (WGS) entry which is preliminary data.</text>
</comment>
<dbReference type="Pfam" id="PF10670">
    <property type="entry name" value="DUF4198"/>
    <property type="match status" value="1"/>
</dbReference>
<protein>
    <submittedName>
        <fullName evidence="1">DUF4198 domain-containing protein</fullName>
    </submittedName>
</protein>
<accession>A0A930B881</accession>
<dbReference type="EMBL" id="JABZMK010000016">
    <property type="protein sequence ID" value="MBF1129261.1"/>
    <property type="molecule type" value="Genomic_DNA"/>
</dbReference>